<evidence type="ECO:0000313" key="1">
    <source>
        <dbReference type="EMBL" id="KAJ8624618.1"/>
    </source>
</evidence>
<evidence type="ECO:0000313" key="2">
    <source>
        <dbReference type="Proteomes" id="UP001234297"/>
    </source>
</evidence>
<dbReference type="Proteomes" id="UP001234297">
    <property type="component" value="Chromosome 11"/>
</dbReference>
<reference evidence="1 2" key="1">
    <citation type="journal article" date="2022" name="Hortic Res">
        <title>A haplotype resolved chromosomal level avocado genome allows analysis of novel avocado genes.</title>
        <authorList>
            <person name="Nath O."/>
            <person name="Fletcher S.J."/>
            <person name="Hayward A."/>
            <person name="Shaw L.M."/>
            <person name="Masouleh A.K."/>
            <person name="Furtado A."/>
            <person name="Henry R.J."/>
            <person name="Mitter N."/>
        </authorList>
    </citation>
    <scope>NUCLEOTIDE SEQUENCE [LARGE SCALE GENOMIC DNA]</scope>
    <source>
        <strain evidence="2">cv. Hass</strain>
    </source>
</reference>
<comment type="caution">
    <text evidence="1">The sequence shown here is derived from an EMBL/GenBank/DDBJ whole genome shotgun (WGS) entry which is preliminary data.</text>
</comment>
<organism evidence="1 2">
    <name type="scientific">Persea americana</name>
    <name type="common">Avocado</name>
    <dbReference type="NCBI Taxonomy" id="3435"/>
    <lineage>
        <taxon>Eukaryota</taxon>
        <taxon>Viridiplantae</taxon>
        <taxon>Streptophyta</taxon>
        <taxon>Embryophyta</taxon>
        <taxon>Tracheophyta</taxon>
        <taxon>Spermatophyta</taxon>
        <taxon>Magnoliopsida</taxon>
        <taxon>Magnoliidae</taxon>
        <taxon>Laurales</taxon>
        <taxon>Lauraceae</taxon>
        <taxon>Persea</taxon>
    </lineage>
</organism>
<protein>
    <submittedName>
        <fullName evidence="1">Uncharacterized protein</fullName>
    </submittedName>
</protein>
<sequence length="203" mass="22121">MVRAFKTGIWEVGGSNPRGSIDNVTRRCQGRRKSRGDSILGSGSKQKRTIVPNCRSSSVKEEKSNLDLGFLIQIVYVVLSRLKRGLVNSELHGRVGSVRVTWSVRRIPAQQSSVADIIVGTELCWIDPVAAKPKKHQASRLFVLGCSEAHQIASFKAGMGRVRVTSSVRRIPVQQSSVADISNDASDNQTSFGSCEASVHFSV</sequence>
<dbReference type="EMBL" id="CM056819">
    <property type="protein sequence ID" value="KAJ8624618.1"/>
    <property type="molecule type" value="Genomic_DNA"/>
</dbReference>
<accession>A0ACC2KU31</accession>
<name>A0ACC2KU31_PERAE</name>
<gene>
    <name evidence="1" type="ORF">MRB53_033148</name>
</gene>
<proteinExistence type="predicted"/>
<keyword evidence="2" id="KW-1185">Reference proteome</keyword>